<proteinExistence type="inferred from homology"/>
<evidence type="ECO:0000256" key="7">
    <source>
        <dbReference type="ARBA" id="ARBA00022833"/>
    </source>
</evidence>
<feature type="binding site" evidence="9">
    <location>
        <position position="33"/>
    </location>
    <ligand>
        <name>Zn(2+)</name>
        <dbReference type="ChEBI" id="CHEBI:29105"/>
        <label>1</label>
    </ligand>
</feature>
<name>A0AAX1ECZ9_9GAMM</name>
<organism evidence="12 13">
    <name type="scientific">Legionella israelensis</name>
    <dbReference type="NCBI Taxonomy" id="454"/>
    <lineage>
        <taxon>Bacteria</taxon>
        <taxon>Pseudomonadati</taxon>
        <taxon>Pseudomonadota</taxon>
        <taxon>Gammaproteobacteria</taxon>
        <taxon>Legionellales</taxon>
        <taxon>Legionellaceae</taxon>
        <taxon>Legionella</taxon>
    </lineage>
</organism>
<dbReference type="GO" id="GO:0008270">
    <property type="term" value="F:zinc ion binding"/>
    <property type="evidence" value="ECO:0007669"/>
    <property type="project" value="UniProtKB-UniRule"/>
</dbReference>
<dbReference type="GO" id="GO:0044205">
    <property type="term" value="P:'de novo' UMP biosynthetic process"/>
    <property type="evidence" value="ECO:0007669"/>
    <property type="project" value="UniProtKB-UniRule"/>
</dbReference>
<feature type="modified residue" description="N6-carboxylysine" evidence="9">
    <location>
        <position position="117"/>
    </location>
</feature>
<dbReference type="HAMAP" id="MF_00219">
    <property type="entry name" value="PyrC_classII"/>
    <property type="match status" value="1"/>
</dbReference>
<feature type="binding site" evidence="9">
    <location>
        <position position="267"/>
    </location>
    <ligand>
        <name>substrate</name>
    </ligand>
</feature>
<dbReference type="PROSITE" id="PS00482">
    <property type="entry name" value="DIHYDROOROTASE_1"/>
    <property type="match status" value="1"/>
</dbReference>
<evidence type="ECO:0000256" key="6">
    <source>
        <dbReference type="ARBA" id="ARBA00022801"/>
    </source>
</evidence>
<keyword evidence="6 9" id="KW-0378">Hydrolase</keyword>
<dbReference type="PROSITE" id="PS00483">
    <property type="entry name" value="DIHYDROOROTASE_2"/>
    <property type="match status" value="1"/>
</dbReference>
<evidence type="ECO:0000256" key="9">
    <source>
        <dbReference type="HAMAP-Rule" id="MF_00219"/>
    </source>
</evidence>
<evidence type="ECO:0000256" key="10">
    <source>
        <dbReference type="RuleBase" id="RU003440"/>
    </source>
</evidence>
<feature type="binding site" evidence="9">
    <location>
        <position position="279"/>
    </location>
    <ligand>
        <name>substrate</name>
    </ligand>
</feature>
<reference evidence="12 13" key="1">
    <citation type="submission" date="2019-03" db="EMBL/GenBank/DDBJ databases">
        <title>Diverse conjugative elements silence natural transformation in Legionella species.</title>
        <authorList>
            <person name="Durieux I."/>
            <person name="Ginevra C."/>
            <person name="Attaiech L."/>
            <person name="Picq K."/>
            <person name="Juan P.A."/>
            <person name="Jarraud S."/>
            <person name="Charpentier X."/>
        </authorList>
    </citation>
    <scope>NUCLEOTIDE SEQUENCE [LARGE SCALE GENOMIC DNA]</scope>
    <source>
        <strain evidence="12 13">HL-0427-4011</strain>
    </source>
</reference>
<dbReference type="EC" id="3.5.2.3" evidence="4 9"/>
<evidence type="ECO:0000256" key="1">
    <source>
        <dbReference type="ARBA" id="ARBA00002368"/>
    </source>
</evidence>
<dbReference type="InterPro" id="IPR002195">
    <property type="entry name" value="Dihydroorotase_CS"/>
</dbReference>
<dbReference type="GO" id="GO:0006207">
    <property type="term" value="P:'de novo' pyrimidine nucleobase biosynthetic process"/>
    <property type="evidence" value="ECO:0007669"/>
    <property type="project" value="TreeGrafter"/>
</dbReference>
<feature type="domain" description="Amidohydrolase-related" evidence="11">
    <location>
        <begin position="29"/>
        <end position="326"/>
    </location>
</feature>
<comment type="cofactor">
    <cofactor evidence="9 10">
        <name>Zn(2+)</name>
        <dbReference type="ChEBI" id="CHEBI:29105"/>
    </cofactor>
    <text evidence="9 10">Binds 2 Zn(2+) ions per subunit.</text>
</comment>
<feature type="binding site" evidence="9">
    <location>
        <position position="59"/>
    </location>
    <ligand>
        <name>substrate</name>
    </ligand>
</feature>
<accession>A0AAX1ECZ9</accession>
<dbReference type="Gene3D" id="3.20.20.140">
    <property type="entry name" value="Metal-dependent hydrolases"/>
    <property type="match status" value="1"/>
</dbReference>
<evidence type="ECO:0000256" key="4">
    <source>
        <dbReference type="ARBA" id="ARBA00012860"/>
    </source>
</evidence>
<feature type="binding site" evidence="9">
    <location>
        <begin position="33"/>
        <end position="35"/>
    </location>
    <ligand>
        <name>substrate</name>
    </ligand>
</feature>
<dbReference type="Pfam" id="PF01979">
    <property type="entry name" value="Amidohydro_1"/>
    <property type="match status" value="1"/>
</dbReference>
<keyword evidence="8 9" id="KW-0665">Pyrimidine biosynthesis</keyword>
<dbReference type="EMBL" id="CP038254">
    <property type="protein sequence ID" value="QBR82965.1"/>
    <property type="molecule type" value="Genomic_DNA"/>
</dbReference>
<dbReference type="SUPFAM" id="SSF51556">
    <property type="entry name" value="Metallo-dependent hydrolases"/>
    <property type="match status" value="1"/>
</dbReference>
<feature type="binding site" evidence="9">
    <location>
        <position position="235"/>
    </location>
    <ligand>
        <name>substrate</name>
    </ligand>
</feature>
<dbReference type="InterPro" id="IPR004721">
    <property type="entry name" value="DHOdimr"/>
</dbReference>
<sequence length="362" mass="40533">MIKNVILCRSQSSEENLIVHTITINRPDDWHVHFRDGALLKDTVPATAKHFARALAMPNLKPPLTHLQAIRQYRENILASLPENSQFTPYMTYYLNESVSPDDLSEAASNDFVLGGKLYPAGATTNSEAGVSSLQTLYPLFEIMQDNNMVLQIHGEVTYGDIFARESLFIEKELDVLVKNFPKLRVVLEHISTKVAADFVRQSSSNIASTITPHHLLYNRNQLLAGGIRPHYYCLPVLKHERDQRALQEAACSGNPKFFAGTDSAPHAQENKENTCGCAGIYSAPYALPLYAQFFEKQNQLDKLNAFMSQFGADFYQLPINNESLELVRIPQYIPNSLPLGKSRVVPIAAGEQISWSVNESH</sequence>
<dbReference type="GO" id="GO:0005829">
    <property type="term" value="C:cytosol"/>
    <property type="evidence" value="ECO:0007669"/>
    <property type="project" value="TreeGrafter"/>
</dbReference>
<dbReference type="PIRSF" id="PIRSF001237">
    <property type="entry name" value="DHOdimr"/>
    <property type="match status" value="1"/>
</dbReference>
<comment type="catalytic activity">
    <reaction evidence="9 10">
        <text>(S)-dihydroorotate + H2O = N-carbamoyl-L-aspartate + H(+)</text>
        <dbReference type="Rhea" id="RHEA:24296"/>
        <dbReference type="ChEBI" id="CHEBI:15377"/>
        <dbReference type="ChEBI" id="CHEBI:15378"/>
        <dbReference type="ChEBI" id="CHEBI:30864"/>
        <dbReference type="ChEBI" id="CHEBI:32814"/>
        <dbReference type="EC" id="3.5.2.3"/>
    </reaction>
</comment>
<evidence type="ECO:0000313" key="13">
    <source>
        <dbReference type="Proteomes" id="UP000295517"/>
    </source>
</evidence>
<comment type="function">
    <text evidence="1 9">Catalyzes the reversible cyclization of carbamoyl aspartate to dihydroorotate.</text>
</comment>
<feature type="binding site" evidence="9">
    <location>
        <position position="190"/>
    </location>
    <ligand>
        <name>Zn(2+)</name>
        <dbReference type="ChEBI" id="CHEBI:29105"/>
        <label>2</label>
    </ligand>
</feature>
<feature type="binding site" evidence="9">
    <location>
        <position position="154"/>
    </location>
    <ligand>
        <name>substrate</name>
    </ligand>
</feature>
<evidence type="ECO:0000256" key="2">
    <source>
        <dbReference type="ARBA" id="ARBA00004880"/>
    </source>
</evidence>
<comment type="pathway">
    <text evidence="2 9 10">Pyrimidine metabolism; UMP biosynthesis via de novo pathway; (S)-dihydroorotate from bicarbonate: step 3/3.</text>
</comment>
<feature type="binding site" evidence="9">
    <location>
        <position position="154"/>
    </location>
    <ligand>
        <name>Zn(2+)</name>
        <dbReference type="ChEBI" id="CHEBI:29105"/>
        <label>2</label>
    </ligand>
</feature>
<comment type="subunit">
    <text evidence="9">Homodimer.</text>
</comment>
<dbReference type="InterPro" id="IPR006680">
    <property type="entry name" value="Amidohydro-rel"/>
</dbReference>
<evidence type="ECO:0000256" key="8">
    <source>
        <dbReference type="ARBA" id="ARBA00022975"/>
    </source>
</evidence>
<evidence type="ECO:0000313" key="12">
    <source>
        <dbReference type="EMBL" id="QBR82965.1"/>
    </source>
</evidence>
<protein>
    <recommendedName>
        <fullName evidence="4 9">Dihydroorotase</fullName>
        <shortName evidence="9">DHOase</shortName>
        <ecNumber evidence="4 9">3.5.2.3</ecNumber>
    </recommendedName>
</protein>
<dbReference type="InterPro" id="IPR032466">
    <property type="entry name" value="Metal_Hydrolase"/>
</dbReference>
<dbReference type="Proteomes" id="UP000295517">
    <property type="component" value="Chromosome"/>
</dbReference>
<feature type="binding site" evidence="9">
    <location>
        <position position="31"/>
    </location>
    <ligand>
        <name>Zn(2+)</name>
        <dbReference type="ChEBI" id="CHEBI:29105"/>
        <label>1</label>
    </ligand>
</feature>
<gene>
    <name evidence="9 12" type="primary">pyrC</name>
    <name evidence="12" type="ORF">E3983_00500</name>
</gene>
<feature type="active site" evidence="9">
    <location>
        <position position="263"/>
    </location>
</feature>
<dbReference type="GO" id="GO:0004151">
    <property type="term" value="F:dihydroorotase activity"/>
    <property type="evidence" value="ECO:0007669"/>
    <property type="project" value="UniProtKB-UniRule"/>
</dbReference>
<dbReference type="AlphaFoldDB" id="A0AAX1ECZ9"/>
<feature type="binding site" description="via carbamate group" evidence="9">
    <location>
        <position position="117"/>
    </location>
    <ligand>
        <name>Zn(2+)</name>
        <dbReference type="ChEBI" id="CHEBI:29105"/>
        <label>1</label>
    </ligand>
</feature>
<evidence type="ECO:0000256" key="5">
    <source>
        <dbReference type="ARBA" id="ARBA00022723"/>
    </source>
</evidence>
<feature type="binding site" evidence="9">
    <location>
        <position position="263"/>
    </location>
    <ligand>
        <name>Zn(2+)</name>
        <dbReference type="ChEBI" id="CHEBI:29105"/>
        <label>1</label>
    </ligand>
</feature>
<keyword evidence="7 9" id="KW-0862">Zinc</keyword>
<dbReference type="PANTHER" id="PTHR43137:SF1">
    <property type="entry name" value="DIHYDROOROTASE"/>
    <property type="match status" value="1"/>
</dbReference>
<evidence type="ECO:0000256" key="3">
    <source>
        <dbReference type="ARBA" id="ARBA00005631"/>
    </source>
</evidence>
<comment type="similarity">
    <text evidence="3 9 10">Belongs to the metallo-dependent hydrolases superfamily. DHOase family. Class II DHOase subfamily.</text>
</comment>
<dbReference type="PANTHER" id="PTHR43137">
    <property type="entry name" value="DIHYDROOROTASE"/>
    <property type="match status" value="1"/>
</dbReference>
<dbReference type="CDD" id="cd01294">
    <property type="entry name" value="DHOase"/>
    <property type="match status" value="1"/>
</dbReference>
<feature type="binding site" description="via carbamate group" evidence="9">
    <location>
        <position position="117"/>
    </location>
    <ligand>
        <name>Zn(2+)</name>
        <dbReference type="ChEBI" id="CHEBI:29105"/>
        <label>2</label>
    </ligand>
</feature>
<keyword evidence="5 9" id="KW-0479">Metal-binding</keyword>
<dbReference type="NCBIfam" id="TIGR00856">
    <property type="entry name" value="pyrC_dimer"/>
    <property type="match status" value="1"/>
</dbReference>
<evidence type="ECO:0000259" key="11">
    <source>
        <dbReference type="Pfam" id="PF01979"/>
    </source>
</evidence>